<dbReference type="Pfam" id="PF00732">
    <property type="entry name" value="GMC_oxred_N"/>
    <property type="match status" value="1"/>
</dbReference>
<dbReference type="InterPro" id="IPR000172">
    <property type="entry name" value="GMC_OxRdtase_N"/>
</dbReference>
<accession>A0A4Z0A916</accession>
<evidence type="ECO:0000313" key="11">
    <source>
        <dbReference type="Proteomes" id="UP000298061"/>
    </source>
</evidence>
<feature type="domain" description="Glucose-methanol-choline oxidoreductase N-terminal" evidence="9">
    <location>
        <begin position="204"/>
        <end position="218"/>
    </location>
</feature>
<dbReference type="InterPro" id="IPR007867">
    <property type="entry name" value="GMC_OxRtase_C"/>
</dbReference>
<dbReference type="STRING" id="135208.A0A4Z0A916"/>
<keyword evidence="3" id="KW-0285">Flavoprotein</keyword>
<evidence type="ECO:0000259" key="9">
    <source>
        <dbReference type="PROSITE" id="PS00624"/>
    </source>
</evidence>
<keyword evidence="5 8" id="KW-0274">FAD</keyword>
<evidence type="ECO:0000256" key="5">
    <source>
        <dbReference type="ARBA" id="ARBA00022827"/>
    </source>
</evidence>
<evidence type="ECO:0000256" key="8">
    <source>
        <dbReference type="PIRSR" id="PIRSR000137-2"/>
    </source>
</evidence>
<reference evidence="10 11" key="1">
    <citation type="submission" date="2019-02" db="EMBL/GenBank/DDBJ databases">
        <title>Genome sequencing of the rare red list fungi Hericium alpestre (H. flagellum).</title>
        <authorList>
            <person name="Buettner E."/>
            <person name="Kellner H."/>
        </authorList>
    </citation>
    <scope>NUCLEOTIDE SEQUENCE [LARGE SCALE GENOMIC DNA]</scope>
    <source>
        <strain evidence="10 11">DSM 108284</strain>
    </source>
</reference>
<keyword evidence="11" id="KW-1185">Reference proteome</keyword>
<dbReference type="PANTHER" id="PTHR11552">
    <property type="entry name" value="GLUCOSE-METHANOL-CHOLINE GMC OXIDOREDUCTASE"/>
    <property type="match status" value="1"/>
</dbReference>
<evidence type="ECO:0000256" key="7">
    <source>
        <dbReference type="PIRSR" id="PIRSR000137-1"/>
    </source>
</evidence>
<name>A0A4Z0A916_9AGAM</name>
<dbReference type="Proteomes" id="UP000298061">
    <property type="component" value="Unassembled WGS sequence"/>
</dbReference>
<organism evidence="10 11">
    <name type="scientific">Hericium alpestre</name>
    <dbReference type="NCBI Taxonomy" id="135208"/>
    <lineage>
        <taxon>Eukaryota</taxon>
        <taxon>Fungi</taxon>
        <taxon>Dikarya</taxon>
        <taxon>Basidiomycota</taxon>
        <taxon>Agaricomycotina</taxon>
        <taxon>Agaricomycetes</taxon>
        <taxon>Russulales</taxon>
        <taxon>Hericiaceae</taxon>
        <taxon>Hericium</taxon>
    </lineage>
</organism>
<dbReference type="SUPFAM" id="SSF51905">
    <property type="entry name" value="FAD/NAD(P)-binding domain"/>
    <property type="match status" value="1"/>
</dbReference>
<feature type="binding site" evidence="8">
    <location>
        <position position="14"/>
    </location>
    <ligand>
        <name>FAD</name>
        <dbReference type="ChEBI" id="CHEBI:57692"/>
    </ligand>
</feature>
<dbReference type="EMBL" id="SFCI01000044">
    <property type="protein sequence ID" value="TFY83215.1"/>
    <property type="molecule type" value="Genomic_DNA"/>
</dbReference>
<comment type="caution">
    <text evidence="10">The sequence shown here is derived from an EMBL/GenBank/DDBJ whole genome shotgun (WGS) entry which is preliminary data.</text>
</comment>
<comment type="similarity">
    <text evidence="2">Belongs to the GMC oxidoreductase family.</text>
</comment>
<protein>
    <recommendedName>
        <fullName evidence="9">Glucose-methanol-choline oxidoreductase N-terminal domain-containing protein</fullName>
    </recommendedName>
</protein>
<dbReference type="GO" id="GO:0016614">
    <property type="term" value="F:oxidoreductase activity, acting on CH-OH group of donors"/>
    <property type="evidence" value="ECO:0007669"/>
    <property type="project" value="InterPro"/>
</dbReference>
<feature type="active site" description="Proton donor" evidence="7">
    <location>
        <position position="452"/>
    </location>
</feature>
<dbReference type="Gene3D" id="3.30.560.10">
    <property type="entry name" value="Glucose Oxidase, domain 3"/>
    <property type="match status" value="1"/>
</dbReference>
<evidence type="ECO:0000256" key="3">
    <source>
        <dbReference type="ARBA" id="ARBA00022630"/>
    </source>
</evidence>
<dbReference type="OrthoDB" id="269227at2759"/>
<dbReference type="PIRSF" id="PIRSF000137">
    <property type="entry name" value="Alcohol_oxidase"/>
    <property type="match status" value="1"/>
</dbReference>
<gene>
    <name evidence="10" type="ORF">EWM64_g799</name>
</gene>
<dbReference type="InterPro" id="IPR027424">
    <property type="entry name" value="Glucose_Oxidase_domain_2"/>
</dbReference>
<dbReference type="Pfam" id="PF05199">
    <property type="entry name" value="GMC_oxred_C"/>
    <property type="match status" value="1"/>
</dbReference>
<feature type="binding site" evidence="8">
    <location>
        <position position="163"/>
    </location>
    <ligand>
        <name>FAD</name>
        <dbReference type="ChEBI" id="CHEBI:57692"/>
    </ligand>
</feature>
<keyword evidence="6" id="KW-0560">Oxidoreductase</keyword>
<dbReference type="PROSITE" id="PS00624">
    <property type="entry name" value="GMC_OXRED_2"/>
    <property type="match status" value="1"/>
</dbReference>
<proteinExistence type="inferred from homology"/>
<dbReference type="InterPro" id="IPR012132">
    <property type="entry name" value="GMC_OxRdtase"/>
</dbReference>
<dbReference type="PANTHER" id="PTHR11552:SF201">
    <property type="entry name" value="GLUCOSE-METHANOL-CHOLINE OXIDOREDUCTASE N-TERMINAL DOMAIN-CONTAINING PROTEIN"/>
    <property type="match status" value="1"/>
</dbReference>
<dbReference type="SUPFAM" id="SSF54373">
    <property type="entry name" value="FAD-linked reductases, C-terminal domain"/>
    <property type="match status" value="1"/>
</dbReference>
<feature type="active site" description="Proton acceptor" evidence="7">
    <location>
        <position position="495"/>
    </location>
</feature>
<dbReference type="AlphaFoldDB" id="A0A4Z0A916"/>
<comment type="cofactor">
    <cofactor evidence="1 8">
        <name>FAD</name>
        <dbReference type="ChEBI" id="CHEBI:57692"/>
    </cofactor>
</comment>
<dbReference type="InterPro" id="IPR036188">
    <property type="entry name" value="FAD/NAD-bd_sf"/>
</dbReference>
<keyword evidence="4" id="KW-0732">Signal</keyword>
<sequence>MRTIETSSSPAEKVWGGSSLLNFLVNARASKADLDALSTLGNEGWNWETLLPYTKKSETLVPLMDEALTQSYSLPDPQIHGLNGPIKKCYPVWCDPFHFSVIKSFEALGVPWNKEPGRGSNIGSSTTLTTVDPDSATRSYSATGYYAPNVHRQNFLVITGAFVSKIVFEDAEGGLKRAVGVDFVHQGRPLKIRSLRKEVVLSAGAIQTPALLELSGVGNPQFLKKHDIPSLIDLPGAGENLQDHVLVWCNYEVKPTLETLEVLLDPNALEEHMTLYKEKKGIIASSAVRTFSYLPASAFISPEQIKRWGSEQGEHDRAESLGIKKQHELIRSWISDPQQATAEIISQPGHFMWQPKPGKRYLSFAVSVTHPLSRGSVHIASANPTDSPAINPNYFSNPVDLEIVINAIKFVTRVVETEPLKQDVLGHASPATDATDEELREYVRNTFGSSFHPLGTAAMLPREDGGVVDSKLKVYGTANLRVVDCSILPMEMSAHLQATVYTLAEKAADIIKAASTSSRL</sequence>
<evidence type="ECO:0000256" key="2">
    <source>
        <dbReference type="ARBA" id="ARBA00010790"/>
    </source>
</evidence>
<dbReference type="Gene3D" id="3.50.50.60">
    <property type="entry name" value="FAD/NAD(P)-binding domain"/>
    <property type="match status" value="1"/>
</dbReference>
<feature type="binding site" evidence="8">
    <location>
        <begin position="22"/>
        <end position="25"/>
    </location>
    <ligand>
        <name>FAD</name>
        <dbReference type="ChEBI" id="CHEBI:57692"/>
    </ligand>
</feature>
<evidence type="ECO:0000256" key="4">
    <source>
        <dbReference type="ARBA" id="ARBA00022729"/>
    </source>
</evidence>
<dbReference type="GO" id="GO:0050660">
    <property type="term" value="F:flavin adenine dinucleotide binding"/>
    <property type="evidence" value="ECO:0007669"/>
    <property type="project" value="InterPro"/>
</dbReference>
<evidence type="ECO:0000313" key="10">
    <source>
        <dbReference type="EMBL" id="TFY83215.1"/>
    </source>
</evidence>
<evidence type="ECO:0000256" key="1">
    <source>
        <dbReference type="ARBA" id="ARBA00001974"/>
    </source>
</evidence>
<dbReference type="Gene3D" id="4.10.450.10">
    <property type="entry name" value="Glucose Oxidase, domain 2"/>
    <property type="match status" value="1"/>
</dbReference>
<evidence type="ECO:0000256" key="6">
    <source>
        <dbReference type="ARBA" id="ARBA00023002"/>
    </source>
</evidence>